<gene>
    <name evidence="1" type="ORF">METZ01_LOCUS478299</name>
</gene>
<protein>
    <submittedName>
        <fullName evidence="1">Uncharacterized protein</fullName>
    </submittedName>
</protein>
<sequence length="30" mass="3336">MPQTLIERIIQQHAKGLEPGYLVQSGDLLS</sequence>
<dbReference type="AlphaFoldDB" id="A0A383C1K3"/>
<organism evidence="1">
    <name type="scientific">marine metagenome</name>
    <dbReference type="NCBI Taxonomy" id="408172"/>
    <lineage>
        <taxon>unclassified sequences</taxon>
        <taxon>metagenomes</taxon>
        <taxon>ecological metagenomes</taxon>
    </lineage>
</organism>
<dbReference type="EMBL" id="UINC01204629">
    <property type="protein sequence ID" value="SVE25445.1"/>
    <property type="molecule type" value="Genomic_DNA"/>
</dbReference>
<feature type="non-terminal residue" evidence="1">
    <location>
        <position position="30"/>
    </location>
</feature>
<name>A0A383C1K3_9ZZZZ</name>
<reference evidence="1" key="1">
    <citation type="submission" date="2018-05" db="EMBL/GenBank/DDBJ databases">
        <authorList>
            <person name="Lanie J.A."/>
            <person name="Ng W.-L."/>
            <person name="Kazmierczak K.M."/>
            <person name="Andrzejewski T.M."/>
            <person name="Davidsen T.M."/>
            <person name="Wayne K.J."/>
            <person name="Tettelin H."/>
            <person name="Glass J.I."/>
            <person name="Rusch D."/>
            <person name="Podicherti R."/>
            <person name="Tsui H.-C.T."/>
            <person name="Winkler M.E."/>
        </authorList>
    </citation>
    <scope>NUCLEOTIDE SEQUENCE</scope>
</reference>
<accession>A0A383C1K3</accession>
<evidence type="ECO:0000313" key="1">
    <source>
        <dbReference type="EMBL" id="SVE25445.1"/>
    </source>
</evidence>
<proteinExistence type="predicted"/>